<evidence type="ECO:0008006" key="3">
    <source>
        <dbReference type="Google" id="ProtNLM"/>
    </source>
</evidence>
<proteinExistence type="predicted"/>
<dbReference type="AlphaFoldDB" id="A0AAX2KK96"/>
<gene>
    <name evidence="1" type="ORF">NCTC13379_00088</name>
</gene>
<protein>
    <recommendedName>
        <fullName evidence="3">Zeta toxin</fullName>
    </recommendedName>
</protein>
<comment type="caution">
    <text evidence="1">The sequence shown here is derived from an EMBL/GenBank/DDBJ whole genome shotgun (WGS) entry which is preliminary data.</text>
</comment>
<dbReference type="Proteomes" id="UP000254396">
    <property type="component" value="Unassembled WGS sequence"/>
</dbReference>
<name>A0AAX2KK96_ENTFL</name>
<evidence type="ECO:0000313" key="1">
    <source>
        <dbReference type="EMBL" id="STP63234.1"/>
    </source>
</evidence>
<sequence>MLEELNTPLNNDSVLYPENLQVAHDNAMNTLNLLKSEIEGKAVSRTEKPN</sequence>
<accession>A0AAX2KK96</accession>
<reference evidence="1 2" key="1">
    <citation type="submission" date="2018-06" db="EMBL/GenBank/DDBJ databases">
        <authorList>
            <consortium name="Pathogen Informatics"/>
            <person name="Doyle S."/>
        </authorList>
    </citation>
    <scope>NUCLEOTIDE SEQUENCE [LARGE SCALE GENOMIC DNA]</scope>
    <source>
        <strain evidence="1 2">NCTC13379</strain>
    </source>
</reference>
<evidence type="ECO:0000313" key="2">
    <source>
        <dbReference type="Proteomes" id="UP000254396"/>
    </source>
</evidence>
<dbReference type="RefSeq" id="WP_258865403.1">
    <property type="nucleotide sequence ID" value="NZ_UGIX01000001.1"/>
</dbReference>
<organism evidence="1 2">
    <name type="scientific">Enterococcus faecalis</name>
    <name type="common">Streptococcus faecalis</name>
    <dbReference type="NCBI Taxonomy" id="1351"/>
    <lineage>
        <taxon>Bacteria</taxon>
        <taxon>Bacillati</taxon>
        <taxon>Bacillota</taxon>
        <taxon>Bacilli</taxon>
        <taxon>Lactobacillales</taxon>
        <taxon>Enterococcaceae</taxon>
        <taxon>Enterococcus</taxon>
    </lineage>
</organism>
<dbReference type="EMBL" id="UGIX01000001">
    <property type="protein sequence ID" value="STP63234.1"/>
    <property type="molecule type" value="Genomic_DNA"/>
</dbReference>
<dbReference type="InterPro" id="IPR025586">
    <property type="entry name" value="PcfJ"/>
</dbReference>
<dbReference type="Pfam" id="PF14284">
    <property type="entry name" value="PcfJ"/>
    <property type="match status" value="1"/>
</dbReference>